<dbReference type="InterPro" id="IPR050722">
    <property type="entry name" value="Pyruvate:ferred/Flavod_OxRd"/>
</dbReference>
<evidence type="ECO:0000313" key="1">
    <source>
        <dbReference type="EMBL" id="OLY79062.1"/>
    </source>
</evidence>
<dbReference type="AlphaFoldDB" id="A0A1R0GQ90"/>
<organism evidence="1 2">
    <name type="scientific">Smittium mucronatum</name>
    <dbReference type="NCBI Taxonomy" id="133383"/>
    <lineage>
        <taxon>Eukaryota</taxon>
        <taxon>Fungi</taxon>
        <taxon>Fungi incertae sedis</taxon>
        <taxon>Zoopagomycota</taxon>
        <taxon>Kickxellomycotina</taxon>
        <taxon>Harpellomycetes</taxon>
        <taxon>Harpellales</taxon>
        <taxon>Legeriomycetaceae</taxon>
        <taxon>Smittium</taxon>
    </lineage>
</organism>
<dbReference type="PANTHER" id="PTHR32154">
    <property type="entry name" value="PYRUVATE-FLAVODOXIN OXIDOREDUCTASE-RELATED"/>
    <property type="match status" value="1"/>
</dbReference>
<proteinExistence type="predicted"/>
<keyword evidence="1" id="KW-0670">Pyruvate</keyword>
<reference evidence="1 2" key="1">
    <citation type="journal article" date="2016" name="Mol. Biol. Evol.">
        <title>Genome-Wide Survey of Gut Fungi (Harpellales) Reveals the First Horizontally Transferred Ubiquitin Gene from a Mosquito Host.</title>
        <authorList>
            <person name="Wang Y."/>
            <person name="White M.M."/>
            <person name="Kvist S."/>
            <person name="Moncalvo J.M."/>
        </authorList>
    </citation>
    <scope>NUCLEOTIDE SEQUENCE [LARGE SCALE GENOMIC DNA]</scope>
    <source>
        <strain evidence="1 2">ALG-7-W6</strain>
    </source>
</reference>
<dbReference type="SUPFAM" id="SSF52922">
    <property type="entry name" value="TK C-terminal domain-like"/>
    <property type="match status" value="1"/>
</dbReference>
<dbReference type="SUPFAM" id="SSF52518">
    <property type="entry name" value="Thiamin diphosphate-binding fold (THDP-binding)"/>
    <property type="match status" value="1"/>
</dbReference>
<keyword evidence="2" id="KW-1185">Reference proteome</keyword>
<dbReference type="Gene3D" id="3.40.50.920">
    <property type="match status" value="1"/>
</dbReference>
<name>A0A1R0GQ90_9FUNG</name>
<dbReference type="InterPro" id="IPR009014">
    <property type="entry name" value="Transketo_C/PFOR_II"/>
</dbReference>
<dbReference type="Gene3D" id="3.40.50.970">
    <property type="match status" value="1"/>
</dbReference>
<dbReference type="PANTHER" id="PTHR32154:SF0">
    <property type="entry name" value="PYRUVATE-FLAVODOXIN OXIDOREDUCTASE-RELATED"/>
    <property type="match status" value="1"/>
</dbReference>
<dbReference type="Proteomes" id="UP000187455">
    <property type="component" value="Unassembled WGS sequence"/>
</dbReference>
<accession>A0A1R0GQ90</accession>
<dbReference type="GO" id="GO:0006979">
    <property type="term" value="P:response to oxidative stress"/>
    <property type="evidence" value="ECO:0007669"/>
    <property type="project" value="TreeGrafter"/>
</dbReference>
<gene>
    <name evidence="1" type="ORF">AYI68_g6879</name>
</gene>
<evidence type="ECO:0000313" key="2">
    <source>
        <dbReference type="Proteomes" id="UP000187455"/>
    </source>
</evidence>
<dbReference type="InterPro" id="IPR029061">
    <property type="entry name" value="THDP-binding"/>
</dbReference>
<comment type="caution">
    <text evidence="1">The sequence shown here is derived from an EMBL/GenBank/DDBJ whole genome shotgun (WGS) entry which is preliminary data.</text>
</comment>
<dbReference type="OrthoDB" id="1856718at2759"/>
<sequence>MVSAPSRITGFDGIGLAARESNDIVIVEDKLVFMGTIGILEAPNGPRVIRAETSTDLTYMIRDLIKLQTKDTRLAVLVSDKMIKNLPSLLKEIYGTGSEKSDPYVSLSLTIGIESNGVPTLDATGVYEFANLGFPMISPSTTQECFDYTQIASVAAVALRMPIINYFDADNLNFGTFYRANTTEPSKCIAERYEMYYKRAIQSKGDSVMTLREKMNLIMKASYRTSTVDYEGSPIAETVFVSIGDYDIFKYLDNTPTGCLSLHLFRPFPLDAILEKIPRTVKRIVILDQVCSLDGASASFYNDFKDLVEEYSISENFDNVPYIVELESSYSIPIILSHPPYFWKFFSHIATVNSASEIRLDKILNFPEKETIEY</sequence>
<protein>
    <submittedName>
        <fullName evidence="1">Pyruvate-flavodoxin oxidoreductase</fullName>
    </submittedName>
</protein>
<dbReference type="EMBL" id="LSSL01005046">
    <property type="protein sequence ID" value="OLY79062.1"/>
    <property type="molecule type" value="Genomic_DNA"/>
</dbReference>